<dbReference type="EMBL" id="CP000896">
    <property type="protein sequence ID" value="ABX80805.1"/>
    <property type="molecule type" value="Genomic_DNA"/>
</dbReference>
<sequence length="752" mass="82527">MKKLTIIVTFLVTLLLVTPFVFASSGAPTMIEGASIRTSGEQGLRFYANLENEAVTSQGFYLVYGETSVVNLQTAISNAVEDNVMLNGKKVFKVEVENREPNGDFSVVLTGIPEVGYLDKITAIAYGVVDNAEIFVSAGTTRSIGEVAYNMIKANDYNQVALDILESIDINHRALVSTHWETYEESSAIFETDPLILKTQFINDWNAKFGTTLTDLIGTAFHTSAIVGKTDQAAQGSMTNLTGMRIYAFFKDELYSLKWGWLLDYIIKYGSGIIHPARQAVALKGDGTNNNQILYDASHFNYSLVNFFNMSNQTGGYEPINFTLPGSKARYQDVVNFNNTIPKMLSIYNLSKIGDSVALPQDLSKDGYTFNQSFTEGTNVHTISYILTGQGKVLEPNFTIVNYNISYLDGAEEVLPNDLYNINQSLTLPTYEKPDHIFEGWFDNPSFTGSPVTSISMGTTGNKVFYAKTSLLDDPVITSLISQLPTHIMNDYVLPNAEGVTWQLKAGQDTTLYNVETGKLLRFPGESTLLTVVLNKGSISQDVVLRFGIADPTKTQYYYNADANSVAQTGGTFTTQQNKSGFGGYTIIVGTKQYFIGYRSHISLSGTTANEIMTISQLRPYGLGGANNYNLGLLTGGIPATNSRGYGVLYENTGNVPVQFDLRETYGRADSGYAGYGKFILKPEGNGQYKVSALLPNHTGGLMVTLNQGELLWAPHTWEVAGTYLYQPGATKGVLLVNSIIKIETFKMDFTD</sequence>
<dbReference type="GeneID" id="41338371"/>
<keyword evidence="3" id="KW-1185">Reference proteome</keyword>
<proteinExistence type="predicted"/>
<dbReference type="InterPro" id="IPR013378">
    <property type="entry name" value="InlB-like_B-rpt"/>
</dbReference>
<dbReference type="STRING" id="441768.ACL_0179"/>
<reference evidence="2 3" key="1">
    <citation type="journal article" date="2011" name="J. Bacteriol.">
        <title>Complete genome and proteome of Acholeplasma laidlawii.</title>
        <authorList>
            <person name="Lazarev V.N."/>
            <person name="Levitskii S.A."/>
            <person name="Basovskii Y.I."/>
            <person name="Chukin M.M."/>
            <person name="Akopian T.A."/>
            <person name="Vereshchagin V.V."/>
            <person name="Kostrjukova E.S."/>
            <person name="Kovaleva G.Y."/>
            <person name="Kazanov M.D."/>
            <person name="Malko D.B."/>
            <person name="Vitreschak A.G."/>
            <person name="Sernova N.V."/>
            <person name="Gelfand M.S."/>
            <person name="Demina I.A."/>
            <person name="Serebryakova M.V."/>
            <person name="Galyamina M.A."/>
            <person name="Vtyurin N.N."/>
            <person name="Rogov S.I."/>
            <person name="Alexeev D.G."/>
            <person name="Ladygina V.G."/>
            <person name="Govorun V.M."/>
        </authorList>
    </citation>
    <scope>NUCLEOTIDE SEQUENCE [LARGE SCALE GENOMIC DNA]</scope>
    <source>
        <strain evidence="2 3">PG-8A</strain>
    </source>
</reference>
<dbReference type="eggNOG" id="COG1649">
    <property type="taxonomic scope" value="Bacteria"/>
</dbReference>
<gene>
    <name evidence="2" type="ordered locus">ACL_0179</name>
</gene>
<dbReference type="RefSeq" id="WP_012242136.1">
    <property type="nucleotide sequence ID" value="NC_010163.1"/>
</dbReference>
<keyword evidence="1" id="KW-0732">Signal</keyword>
<feature type="signal peptide" evidence="1">
    <location>
        <begin position="1"/>
        <end position="23"/>
    </location>
</feature>
<accession>A9NEM5</accession>
<dbReference type="Proteomes" id="UP000008558">
    <property type="component" value="Chromosome"/>
</dbReference>
<dbReference type="AlphaFoldDB" id="A9NEM5"/>
<dbReference type="KEGG" id="acl:ACL_0179"/>
<evidence type="ECO:0000313" key="3">
    <source>
        <dbReference type="Proteomes" id="UP000008558"/>
    </source>
</evidence>
<dbReference type="HOGENOM" id="CLU_369916_0_0_14"/>
<name>A9NEM5_ACHLI</name>
<feature type="chain" id="PRO_5002741642" evidence="1">
    <location>
        <begin position="24"/>
        <end position="752"/>
    </location>
</feature>
<protein>
    <submittedName>
        <fullName evidence="2">Hypothetical surface-anchored protein</fullName>
    </submittedName>
</protein>
<dbReference type="Pfam" id="PF09479">
    <property type="entry name" value="Flg_new"/>
    <property type="match status" value="1"/>
</dbReference>
<evidence type="ECO:0000256" key="1">
    <source>
        <dbReference type="SAM" id="SignalP"/>
    </source>
</evidence>
<dbReference type="OrthoDB" id="1099994at2"/>
<evidence type="ECO:0000313" key="2">
    <source>
        <dbReference type="EMBL" id="ABX80805.1"/>
    </source>
</evidence>
<organism evidence="2 3">
    <name type="scientific">Acholeplasma laidlawii (strain PG-8A)</name>
    <dbReference type="NCBI Taxonomy" id="441768"/>
    <lineage>
        <taxon>Bacteria</taxon>
        <taxon>Bacillati</taxon>
        <taxon>Mycoplasmatota</taxon>
        <taxon>Mollicutes</taxon>
        <taxon>Acholeplasmatales</taxon>
        <taxon>Acholeplasmataceae</taxon>
        <taxon>Acholeplasma</taxon>
    </lineage>
</organism>